<comment type="similarity">
    <text evidence="1">Belongs to the MreC family.</text>
</comment>
<keyword evidence="6" id="KW-0812">Transmembrane</keyword>
<evidence type="ECO:0000256" key="6">
    <source>
        <dbReference type="SAM" id="Phobius"/>
    </source>
</evidence>
<dbReference type="Pfam" id="PF04085">
    <property type="entry name" value="MreC"/>
    <property type="match status" value="1"/>
</dbReference>
<protein>
    <recommendedName>
        <fullName evidence="2">Cell shape-determining protein MreC</fullName>
    </recommendedName>
    <alternativeName>
        <fullName evidence="4">Cell shape protein MreC</fullName>
    </alternativeName>
</protein>
<proteinExistence type="inferred from homology"/>
<keyword evidence="3" id="KW-0133">Cell shape</keyword>
<dbReference type="InterPro" id="IPR042177">
    <property type="entry name" value="Cell/Rod_1"/>
</dbReference>
<dbReference type="RefSeq" id="WP_273618745.1">
    <property type="nucleotide sequence ID" value="NZ_CP103868.1"/>
</dbReference>
<evidence type="ECO:0000259" key="7">
    <source>
        <dbReference type="Pfam" id="PF04085"/>
    </source>
</evidence>
<reference evidence="8 9" key="1">
    <citation type="submission" date="2023-02" db="EMBL/GenBank/DDBJ databases">
        <title>Genome sequence of Novosphingobium humi KACC 19094.</title>
        <authorList>
            <person name="Kim S."/>
            <person name="Heo J."/>
            <person name="Kwon S.-W."/>
        </authorList>
    </citation>
    <scope>NUCLEOTIDE SEQUENCE [LARGE SCALE GENOMIC DNA]</scope>
    <source>
        <strain evidence="8 9">KACC 19094</strain>
    </source>
</reference>
<dbReference type="InterPro" id="IPR055342">
    <property type="entry name" value="MreC_beta-barrel_core"/>
</dbReference>
<evidence type="ECO:0000313" key="9">
    <source>
        <dbReference type="Proteomes" id="UP001218231"/>
    </source>
</evidence>
<keyword evidence="9" id="KW-1185">Reference proteome</keyword>
<evidence type="ECO:0000256" key="1">
    <source>
        <dbReference type="ARBA" id="ARBA00009369"/>
    </source>
</evidence>
<accession>A0ABY7TYT3</accession>
<evidence type="ECO:0000256" key="2">
    <source>
        <dbReference type="ARBA" id="ARBA00013855"/>
    </source>
</evidence>
<dbReference type="Gene3D" id="2.40.10.340">
    <property type="entry name" value="Rod shape-determining protein MreC, domain 1"/>
    <property type="match status" value="1"/>
</dbReference>
<evidence type="ECO:0000256" key="5">
    <source>
        <dbReference type="SAM" id="MobiDB-lite"/>
    </source>
</evidence>
<dbReference type="Gene3D" id="2.40.10.350">
    <property type="entry name" value="Rod shape-determining protein MreC, domain 2"/>
    <property type="match status" value="1"/>
</dbReference>
<keyword evidence="6" id="KW-1133">Transmembrane helix</keyword>
<feature type="region of interest" description="Disordered" evidence="5">
    <location>
        <begin position="280"/>
        <end position="301"/>
    </location>
</feature>
<dbReference type="PANTHER" id="PTHR34138">
    <property type="entry name" value="CELL SHAPE-DETERMINING PROTEIN MREC"/>
    <property type="match status" value="1"/>
</dbReference>
<gene>
    <name evidence="8" type="ORF">PQ457_05505</name>
</gene>
<evidence type="ECO:0000256" key="4">
    <source>
        <dbReference type="ARBA" id="ARBA00032089"/>
    </source>
</evidence>
<feature type="domain" description="Rod shape-determining protein MreC beta-barrel core" evidence="7">
    <location>
        <begin position="137"/>
        <end position="257"/>
    </location>
</feature>
<feature type="transmembrane region" description="Helical" evidence="6">
    <location>
        <begin position="20"/>
        <end position="41"/>
    </location>
</feature>
<evidence type="ECO:0000256" key="3">
    <source>
        <dbReference type="ARBA" id="ARBA00022960"/>
    </source>
</evidence>
<sequence length="327" mass="33308">MAPPGNRRPGYSRRAHNNIFFAYVAAAVGTVVGGALLFGSMGSTGNFASLRNLASDVTQPAAQLTAQGRSAAGGAWGVAAGYFTSGPENARLKKEVALGRVQAVELAAVKQENERLKAMLGLTSDTPRPVAFGWLVASTSASARRYATISVGSLQGVKSGMPVRTHLGLIGRVLEVGLHSARVLMITDPESVVPVRRASDSIPAFATGKGDGTVQLRLLTLGLNPLKVGDAFVTSGSGGLYWPGTPIAVVSSLTRDGAIARVLGDPAVSEMVAVLPAWAPGDDPTLPPPADPVKAKADADAAAKAAAKADAQAKTAAAKAAKQKAAQ</sequence>
<dbReference type="InterPro" id="IPR042175">
    <property type="entry name" value="Cell/Rod_MreC_2"/>
</dbReference>
<dbReference type="PANTHER" id="PTHR34138:SF1">
    <property type="entry name" value="CELL SHAPE-DETERMINING PROTEIN MREC"/>
    <property type="match status" value="1"/>
</dbReference>
<name>A0ABY7TYT3_9SPHN</name>
<evidence type="ECO:0000313" key="8">
    <source>
        <dbReference type="EMBL" id="WCT78425.1"/>
    </source>
</evidence>
<dbReference type="InterPro" id="IPR007221">
    <property type="entry name" value="MreC"/>
</dbReference>
<dbReference type="EMBL" id="CP117417">
    <property type="protein sequence ID" value="WCT78425.1"/>
    <property type="molecule type" value="Genomic_DNA"/>
</dbReference>
<dbReference type="Proteomes" id="UP001218231">
    <property type="component" value="Chromosome"/>
</dbReference>
<organism evidence="8 9">
    <name type="scientific">Novosphingobium humi</name>
    <dbReference type="NCBI Taxonomy" id="2282397"/>
    <lineage>
        <taxon>Bacteria</taxon>
        <taxon>Pseudomonadati</taxon>
        <taxon>Pseudomonadota</taxon>
        <taxon>Alphaproteobacteria</taxon>
        <taxon>Sphingomonadales</taxon>
        <taxon>Sphingomonadaceae</taxon>
        <taxon>Novosphingobium</taxon>
    </lineage>
</organism>
<keyword evidence="6" id="KW-0472">Membrane</keyword>